<sequence>MTWPVLVFWCVLLWGVFGSWQVLIYLFFASAAFGSLAVVPVEAAGGVNLLPQAVCAGVIILRALLNAQMLRWALAAMLDLRSLGLLMLFLVVSVLVTMFAPRIFAGTVDVVSISGVSAGPQPLAPGSYNFTQALYLCLSVGVVVMFSVLSEHFDFEAVMRRAFLLGGVVLSLSALVAMAADAAGASYLLDPFRTVSYNLFTDVESLGTRRLVGLMPEASSFGGLSLLYATGLAFLYPAYSGRSRGLAAITASALLVMSALSTSSTAYVGLGVCAGLLALNWLRRLRSPSVRWRSSLTTGFIGLTVVATVVLGIILFQPSLSDHVHDMVDLMLFQKSTSESYIERMNWNQTAVDGFLATSGFGVGLGSARASNWFVALLSNTGALGAALMLGFIVQTFARRAPAGHSSRAELLLALKATLLISLVLSALAGTSADFGVGVAALYGLINGFGHDPAPERRTTLVAGY</sequence>
<reference evidence="2 3" key="1">
    <citation type="submission" date="2016-10" db="EMBL/GenBank/DDBJ databases">
        <authorList>
            <person name="de Groot N.N."/>
        </authorList>
    </citation>
    <scope>NUCLEOTIDE SEQUENCE [LARGE SCALE GENOMIC DNA]</scope>
    <source>
        <strain evidence="2 3">DSM 26656</strain>
    </source>
</reference>
<keyword evidence="3" id="KW-1185">Reference proteome</keyword>
<feature type="transmembrane region" description="Helical" evidence="1">
    <location>
        <begin position="243"/>
        <end position="260"/>
    </location>
</feature>
<keyword evidence="1" id="KW-0812">Transmembrane</keyword>
<dbReference type="RefSeq" id="WP_103872517.1">
    <property type="nucleotide sequence ID" value="NZ_FNUY01000004.1"/>
</dbReference>
<dbReference type="EMBL" id="FNUY01000004">
    <property type="protein sequence ID" value="SEG26574.1"/>
    <property type="molecule type" value="Genomic_DNA"/>
</dbReference>
<gene>
    <name evidence="2" type="ORF">SAMN04488115_10454</name>
</gene>
<feature type="transmembrane region" description="Helical" evidence="1">
    <location>
        <begin position="266"/>
        <end position="282"/>
    </location>
</feature>
<organism evidence="2 3">
    <name type="scientific">Bosea lathyri</name>
    <dbReference type="NCBI Taxonomy" id="1036778"/>
    <lineage>
        <taxon>Bacteria</taxon>
        <taxon>Pseudomonadati</taxon>
        <taxon>Pseudomonadota</taxon>
        <taxon>Alphaproteobacteria</taxon>
        <taxon>Hyphomicrobiales</taxon>
        <taxon>Boseaceae</taxon>
        <taxon>Bosea</taxon>
    </lineage>
</organism>
<keyword evidence="1" id="KW-1133">Transmembrane helix</keyword>
<name>A0A1H5YRB6_9HYPH</name>
<dbReference type="AlphaFoldDB" id="A0A1H5YRB6"/>
<feature type="transmembrane region" description="Helical" evidence="1">
    <location>
        <begin position="44"/>
        <end position="65"/>
    </location>
</feature>
<feature type="transmembrane region" description="Helical" evidence="1">
    <location>
        <begin position="162"/>
        <end position="189"/>
    </location>
</feature>
<feature type="transmembrane region" description="Helical" evidence="1">
    <location>
        <begin position="218"/>
        <end position="236"/>
    </location>
</feature>
<protein>
    <recommendedName>
        <fullName evidence="4">O-antigen ligase like membrane protein</fullName>
    </recommendedName>
</protein>
<feature type="transmembrane region" description="Helical" evidence="1">
    <location>
        <begin position="373"/>
        <end position="398"/>
    </location>
</feature>
<evidence type="ECO:0000313" key="2">
    <source>
        <dbReference type="EMBL" id="SEG26574.1"/>
    </source>
</evidence>
<accession>A0A1H5YRB6</accession>
<feature type="transmembrane region" description="Helical" evidence="1">
    <location>
        <begin position="133"/>
        <end position="150"/>
    </location>
</feature>
<feature type="transmembrane region" description="Helical" evidence="1">
    <location>
        <begin position="419"/>
        <end position="446"/>
    </location>
</feature>
<feature type="transmembrane region" description="Helical" evidence="1">
    <location>
        <begin position="85"/>
        <end position="104"/>
    </location>
</feature>
<feature type="transmembrane region" description="Helical" evidence="1">
    <location>
        <begin position="294"/>
        <end position="316"/>
    </location>
</feature>
<evidence type="ECO:0000256" key="1">
    <source>
        <dbReference type="SAM" id="Phobius"/>
    </source>
</evidence>
<evidence type="ECO:0000313" key="3">
    <source>
        <dbReference type="Proteomes" id="UP000236743"/>
    </source>
</evidence>
<evidence type="ECO:0008006" key="4">
    <source>
        <dbReference type="Google" id="ProtNLM"/>
    </source>
</evidence>
<keyword evidence="1" id="KW-0472">Membrane</keyword>
<dbReference type="Proteomes" id="UP000236743">
    <property type="component" value="Unassembled WGS sequence"/>
</dbReference>
<dbReference type="OrthoDB" id="7010242at2"/>
<proteinExistence type="predicted"/>